<comment type="caution">
    <text evidence="1">The sequence shown here is derived from an EMBL/GenBank/DDBJ whole genome shotgun (WGS) entry which is preliminary data.</text>
</comment>
<dbReference type="PROSITE" id="PS51257">
    <property type="entry name" value="PROKAR_LIPOPROTEIN"/>
    <property type="match status" value="1"/>
</dbReference>
<organism evidence="1 2">
    <name type="scientific">Ancylomarina longa</name>
    <dbReference type="NCBI Taxonomy" id="2487017"/>
    <lineage>
        <taxon>Bacteria</taxon>
        <taxon>Pseudomonadati</taxon>
        <taxon>Bacteroidota</taxon>
        <taxon>Bacteroidia</taxon>
        <taxon>Marinilabiliales</taxon>
        <taxon>Marinifilaceae</taxon>
        <taxon>Ancylomarina</taxon>
    </lineage>
</organism>
<dbReference type="PANTHER" id="PTHR41247">
    <property type="entry name" value="HTH-TYPE TRANSCRIPTIONAL REPRESSOR YCNK"/>
    <property type="match status" value="1"/>
</dbReference>
<dbReference type="OrthoDB" id="9792749at2"/>
<evidence type="ECO:0000313" key="1">
    <source>
        <dbReference type="EMBL" id="RUT79372.1"/>
    </source>
</evidence>
<dbReference type="Proteomes" id="UP000282985">
    <property type="component" value="Unassembled WGS sequence"/>
</dbReference>
<dbReference type="RefSeq" id="WP_127342663.1">
    <property type="nucleotide sequence ID" value="NZ_RJJX01000003.1"/>
</dbReference>
<evidence type="ECO:0000313" key="2">
    <source>
        <dbReference type="Proteomes" id="UP000282985"/>
    </source>
</evidence>
<evidence type="ECO:0008006" key="3">
    <source>
        <dbReference type="Google" id="ProtNLM"/>
    </source>
</evidence>
<reference evidence="1 2" key="1">
    <citation type="submission" date="2018-11" db="EMBL/GenBank/DDBJ databases">
        <title>Parancylomarina longa gen. nov., sp. nov., isolated from sediments of southern Okinawa.</title>
        <authorList>
            <person name="Fu T."/>
        </authorList>
    </citation>
    <scope>NUCLEOTIDE SEQUENCE [LARGE SCALE GENOMIC DNA]</scope>
    <source>
        <strain evidence="1 2">T3-2 S1-C</strain>
    </source>
</reference>
<dbReference type="EMBL" id="RJJX01000003">
    <property type="protein sequence ID" value="RUT79372.1"/>
    <property type="molecule type" value="Genomic_DNA"/>
</dbReference>
<name>A0A434AXU0_9BACT</name>
<dbReference type="PANTHER" id="PTHR41247:SF1">
    <property type="entry name" value="HTH-TYPE TRANSCRIPTIONAL REPRESSOR YCNK"/>
    <property type="match status" value="1"/>
</dbReference>
<dbReference type="AlphaFoldDB" id="A0A434AXU0"/>
<dbReference type="Pfam" id="PF05573">
    <property type="entry name" value="NosL"/>
    <property type="match status" value="1"/>
</dbReference>
<sequence length="145" mass="16623">MNKLLWIFIPILISCQPKQQVIHYGHDECHYCRMMIMDKQYGSELVSKTSKVYKFDSVECLIDFLQQDEFDVKDTALVMVTPYDEPGALMPAKSCYFLHSKNLPSPMGMYLTAFKSKDAALATQKKLGGEVMGWKELYSGFKSLK</sequence>
<protein>
    <recommendedName>
        <fullName evidence="3">Nitrous oxide reductase</fullName>
    </recommendedName>
</protein>
<gene>
    <name evidence="1" type="ORF">DLK05_03890</name>
</gene>
<dbReference type="SUPFAM" id="SSF160387">
    <property type="entry name" value="NosL/MerB-like"/>
    <property type="match status" value="1"/>
</dbReference>
<dbReference type="InterPro" id="IPR008719">
    <property type="entry name" value="N2O_reductase_NosL"/>
</dbReference>
<keyword evidence="2" id="KW-1185">Reference proteome</keyword>
<proteinExistence type="predicted"/>
<accession>A0A434AXU0</accession>